<organism evidence="1 2">
    <name type="scientific">Tenacibaculum platacis</name>
    <dbReference type="NCBI Taxonomy" id="3137852"/>
    <lineage>
        <taxon>Bacteria</taxon>
        <taxon>Pseudomonadati</taxon>
        <taxon>Bacteroidota</taxon>
        <taxon>Flavobacteriia</taxon>
        <taxon>Flavobacteriales</taxon>
        <taxon>Flavobacteriaceae</taxon>
        <taxon>Tenacibaculum</taxon>
    </lineage>
</organism>
<proteinExistence type="predicted"/>
<accession>A0ABP1EJ86</accession>
<dbReference type="Proteomes" id="UP001497416">
    <property type="component" value="Unassembled WGS sequence"/>
</dbReference>
<protein>
    <submittedName>
        <fullName evidence="1">Uncharacterized protein</fullName>
    </submittedName>
</protein>
<dbReference type="EMBL" id="CAXIXY010000003">
    <property type="protein sequence ID" value="CAL2081855.1"/>
    <property type="molecule type" value="Genomic_DNA"/>
</dbReference>
<evidence type="ECO:0000313" key="2">
    <source>
        <dbReference type="Proteomes" id="UP001497416"/>
    </source>
</evidence>
<name>A0ABP1EJ86_9FLAO</name>
<evidence type="ECO:0000313" key="1">
    <source>
        <dbReference type="EMBL" id="CAL2081855.1"/>
    </source>
</evidence>
<keyword evidence="2" id="KW-1185">Reference proteome</keyword>
<reference evidence="1 2" key="1">
    <citation type="submission" date="2024-05" db="EMBL/GenBank/DDBJ databases">
        <authorList>
            <person name="Duchaud E."/>
        </authorList>
    </citation>
    <scope>NUCLEOTIDE SEQUENCE [LARGE SCALE GENOMIC DNA]</scope>
    <source>
        <strain evidence="1">Ena-SAMPLE-TAB-13-05-2024-13:56:06:370-140302</strain>
    </source>
</reference>
<sequence length="40" mass="4614">MPFFLYLLQHLLLGFKQEDAQALSHVFKVCNFVIVSFLGV</sequence>
<gene>
    <name evidence="1" type="ORF">T190607A01A_11264</name>
</gene>
<comment type="caution">
    <text evidence="1">The sequence shown here is derived from an EMBL/GenBank/DDBJ whole genome shotgun (WGS) entry which is preliminary data.</text>
</comment>